<name>A0ACC1IK83_9FUNG</name>
<evidence type="ECO:0000313" key="1">
    <source>
        <dbReference type="EMBL" id="KAJ1896031.1"/>
    </source>
</evidence>
<comment type="caution">
    <text evidence="1">The sequence shown here is derived from an EMBL/GenBank/DDBJ whole genome shotgun (WGS) entry which is preliminary data.</text>
</comment>
<evidence type="ECO:0000313" key="2">
    <source>
        <dbReference type="Proteomes" id="UP001150581"/>
    </source>
</evidence>
<accession>A0ACC1IK83</accession>
<organism evidence="1 2">
    <name type="scientific">Kickxella alabastrina</name>
    <dbReference type="NCBI Taxonomy" id="61397"/>
    <lineage>
        <taxon>Eukaryota</taxon>
        <taxon>Fungi</taxon>
        <taxon>Fungi incertae sedis</taxon>
        <taxon>Zoopagomycota</taxon>
        <taxon>Kickxellomycotina</taxon>
        <taxon>Kickxellomycetes</taxon>
        <taxon>Kickxellales</taxon>
        <taxon>Kickxellaceae</taxon>
        <taxon>Kickxella</taxon>
    </lineage>
</organism>
<proteinExistence type="predicted"/>
<dbReference type="EMBL" id="JANBPG010000496">
    <property type="protein sequence ID" value="KAJ1896031.1"/>
    <property type="molecule type" value="Genomic_DNA"/>
</dbReference>
<reference evidence="1" key="1">
    <citation type="submission" date="2022-07" db="EMBL/GenBank/DDBJ databases">
        <title>Phylogenomic reconstructions and comparative analyses of Kickxellomycotina fungi.</title>
        <authorList>
            <person name="Reynolds N.K."/>
            <person name="Stajich J.E."/>
            <person name="Barry K."/>
            <person name="Grigoriev I.V."/>
            <person name="Crous P."/>
            <person name="Smith M.E."/>
        </authorList>
    </citation>
    <scope>NUCLEOTIDE SEQUENCE</scope>
    <source>
        <strain evidence="1">Benny 63K</strain>
    </source>
</reference>
<protein>
    <submittedName>
        <fullName evidence="1">Golgi transport complex subunit 4</fullName>
    </submittedName>
</protein>
<gene>
    <name evidence="1" type="primary">COG4_1</name>
    <name evidence="1" type="ORF">LPJ66_004237</name>
</gene>
<sequence>MPGGANSNSLEPGSEVEVKAQVEAKLDNDNDNDNDDDFNHESGHDLELDLGPDFDMDLTDLAHIEHAYHLLELEETRIDAEIADAIEPAEAIDHRFSALAALQDPLHAVADSLAPVQAVIDTTAANAGAISARVRLLDRELASLTHALRLVDETTLLKQRLAELLTAMAAKDIDVAAALIHRYITTDAAALTNPFARFADPDPAGVISAAKDDLVDRVVFMFDTAVDAGNTRDIARCFRLFPLLGDDLRGLDKYSDFLCVTLADKARISQGDVPAANIYALRITRLFEIAAVIIDNNFPLVETHYGPGRMLRVIQRLHIETAKRAAMILDFFDDERHIERRLGQIAHANPRAKPDDRAQPVSDQDFNDITNILAEIVLVARQIATFNRFMESRAAPELRALSVAAEQPVGDRAEHSSISTMPTAPTDQLSLVERFSLSAAQAARLAPVTMQKSPVVFDKSTGLVANTPLSARLEWLTDTYIVFESFFVSRSAAKAMSLDDIDSLPGWESPITDSTDAMSAPRLGKLAAGRPNYASSPGANSAKKTPWSRTPQSAAAASLAHISHTSSCVEDMFFVIKTALEHAVSMQQPPAVETICQLTINVMNSVFLAAIEPHAMAKWNSAALPGSLAASRVAASAVSAAAASTTATPNINPQSASQRSILASLNNLDLAISYLQKTTDSLRARVNAEWQRIPQKDHTERALKALDTVAAFSAKFTHTKQRSLEQLTAHLIKPWVRSILQQSYRDIKYVLTDEEFNDVQNDNLFQKRFTMKFTHLSHQLKYRLTTANYAAVLAMATTSLATDWERAIRQSKFNILGGIMFEKDVRELQRYLEHESAGLLRQKFARLVQMADVLAVEDAAEAQHILDTLPVTSTATTTMTSSSLTTAAAGTGSISKIGGAEANSPSATLSKSEAKALLANRIDISEKDVSALTI</sequence>
<dbReference type="Proteomes" id="UP001150581">
    <property type="component" value="Unassembled WGS sequence"/>
</dbReference>
<keyword evidence="2" id="KW-1185">Reference proteome</keyword>